<evidence type="ECO:0000313" key="2">
    <source>
        <dbReference type="EMBL" id="QHT03178.1"/>
    </source>
</evidence>
<accession>A0A6C0CF22</accession>
<protein>
    <recommendedName>
        <fullName evidence="3">CPW-WPC domain-containing protein</fullName>
    </recommendedName>
</protein>
<keyword evidence="1" id="KW-0472">Membrane</keyword>
<keyword evidence="1" id="KW-1133">Transmembrane helix</keyword>
<organism evidence="2">
    <name type="scientific">viral metagenome</name>
    <dbReference type="NCBI Taxonomy" id="1070528"/>
    <lineage>
        <taxon>unclassified sequences</taxon>
        <taxon>metagenomes</taxon>
        <taxon>organismal metagenomes</taxon>
    </lineage>
</organism>
<proteinExistence type="predicted"/>
<name>A0A6C0CF22_9ZZZZ</name>
<dbReference type="AlphaFoldDB" id="A0A6C0CF22"/>
<dbReference type="EMBL" id="MN739407">
    <property type="protein sequence ID" value="QHT03178.1"/>
    <property type="molecule type" value="Genomic_DNA"/>
</dbReference>
<reference evidence="2" key="1">
    <citation type="journal article" date="2020" name="Nature">
        <title>Giant virus diversity and host interactions through global metagenomics.</title>
        <authorList>
            <person name="Schulz F."/>
            <person name="Roux S."/>
            <person name="Paez-Espino D."/>
            <person name="Jungbluth S."/>
            <person name="Walsh D.A."/>
            <person name="Denef V.J."/>
            <person name="McMahon K.D."/>
            <person name="Konstantinidis K.T."/>
            <person name="Eloe-Fadrosh E.A."/>
            <person name="Kyrpides N.C."/>
            <person name="Woyke T."/>
        </authorList>
    </citation>
    <scope>NUCLEOTIDE SEQUENCE</scope>
    <source>
        <strain evidence="2">GVMAG-M-3300020728-1</strain>
    </source>
</reference>
<evidence type="ECO:0000256" key="1">
    <source>
        <dbReference type="SAM" id="Phobius"/>
    </source>
</evidence>
<evidence type="ECO:0008006" key="3">
    <source>
        <dbReference type="Google" id="ProtNLM"/>
    </source>
</evidence>
<feature type="transmembrane region" description="Helical" evidence="1">
    <location>
        <begin position="6"/>
        <end position="28"/>
    </location>
</feature>
<sequence length="95" mass="10265">MKATDVFVAVVVSVLVTLLLLAIYKYVINPQMVIPPGKGGPCPELWLLNPGSNMCEPQYTTSCTPFDPNTPTLKTSEAKCNLAHMCGTDWAAHCP</sequence>
<keyword evidence="1" id="KW-0812">Transmembrane</keyword>